<evidence type="ECO:0000259" key="2">
    <source>
        <dbReference type="Pfam" id="PF03008"/>
    </source>
</evidence>
<evidence type="ECO:0000313" key="3">
    <source>
        <dbReference type="EMBL" id="RNL40488.1"/>
    </source>
</evidence>
<dbReference type="InterPro" id="IPR011579">
    <property type="entry name" value="ATPase_dom"/>
</dbReference>
<feature type="domain" description="ATPase" evidence="1">
    <location>
        <begin position="2"/>
        <end position="201"/>
    </location>
</feature>
<gene>
    <name evidence="3" type="ORF">DMP06_04990</name>
</gene>
<dbReference type="Pfam" id="PF03008">
    <property type="entry name" value="DUF234"/>
    <property type="match status" value="1"/>
</dbReference>
<dbReference type="SUPFAM" id="SSF52540">
    <property type="entry name" value="P-loop containing nucleoside triphosphate hydrolases"/>
    <property type="match status" value="1"/>
</dbReference>
<proteinExistence type="predicted"/>
<name>A0A3N0B0N2_9ACTN</name>
<sequence>MFVGREKELNELCNQFSSNNRTAVLVYGKRRVGKSTLIAEAAKSFDGVVVSHLCARSTFEGNLSLLCRSTSQALDLPPFTVQTLFDFFDFLEAQNKRILLILDEYQYFKDSLRKGELDSYMQAVIDRLSTNVKIVLCGSYVTVMRELLDRDNPLFGRFTGIVYLHEMDYYDARRFYPHDSVHDKIARYAVFGGSPYVLSMLAPGESLESSVKRLLLPQNSLLRSHVENIMLAEIRKSFDIRILQILGNGKKRYSDIASALGGDNAGLLGKQLNNLLDMETIEKTSPINRKNDKKKTFYSIKDNLMRFYFCYLFANEGAIARIGEDAFYENVVAPSLTQFISLRFEGIVMQYFSRLAKAGKMSGIEDLGTYWYDDPESHENGQFDCVLRQNGAYAFYEAKYYQSPMGLTECQMEEQQVRHLASGGDARIGFVCSAGFDFKSEHYDLISGEDLYCLD</sequence>
<dbReference type="Pfam" id="PF01637">
    <property type="entry name" value="ATPase_2"/>
    <property type="match status" value="1"/>
</dbReference>
<evidence type="ECO:0000313" key="4">
    <source>
        <dbReference type="Proteomes" id="UP000269591"/>
    </source>
</evidence>
<comment type="caution">
    <text evidence="3">The sequence shown here is derived from an EMBL/GenBank/DDBJ whole genome shotgun (WGS) entry which is preliminary data.</text>
</comment>
<evidence type="ECO:0000259" key="1">
    <source>
        <dbReference type="Pfam" id="PF01637"/>
    </source>
</evidence>
<dbReference type="InterPro" id="IPR027417">
    <property type="entry name" value="P-loop_NTPase"/>
</dbReference>
<feature type="domain" description="DUF234" evidence="2">
    <location>
        <begin position="308"/>
        <end position="402"/>
    </location>
</feature>
<dbReference type="OrthoDB" id="9813134at2"/>
<dbReference type="EMBL" id="QIBX01000006">
    <property type="protein sequence ID" value="RNL40488.1"/>
    <property type="molecule type" value="Genomic_DNA"/>
</dbReference>
<dbReference type="InterPro" id="IPR004256">
    <property type="entry name" value="DUF234"/>
</dbReference>
<dbReference type="PANTHER" id="PTHR34704:SF1">
    <property type="entry name" value="ATPASE"/>
    <property type="match status" value="1"/>
</dbReference>
<protein>
    <recommendedName>
        <fullName evidence="5">ATP-binding protein</fullName>
    </recommendedName>
</protein>
<dbReference type="PANTHER" id="PTHR34704">
    <property type="entry name" value="ATPASE"/>
    <property type="match status" value="1"/>
</dbReference>
<dbReference type="RefSeq" id="WP_123208640.1">
    <property type="nucleotide sequence ID" value="NZ_JBHTHO010000005.1"/>
</dbReference>
<dbReference type="Gene3D" id="3.40.50.300">
    <property type="entry name" value="P-loop containing nucleotide triphosphate hydrolases"/>
    <property type="match status" value="2"/>
</dbReference>
<organism evidence="3 4">
    <name type="scientific">Slackia equolifaciens</name>
    <dbReference type="NCBI Taxonomy" id="498718"/>
    <lineage>
        <taxon>Bacteria</taxon>
        <taxon>Bacillati</taxon>
        <taxon>Actinomycetota</taxon>
        <taxon>Coriobacteriia</taxon>
        <taxon>Eggerthellales</taxon>
        <taxon>Eggerthellaceae</taxon>
        <taxon>Slackia</taxon>
    </lineage>
</organism>
<reference evidence="4" key="1">
    <citation type="submission" date="2018-05" db="EMBL/GenBank/DDBJ databases">
        <title>Genome Sequencing of selected type strains of the family Eggerthellaceae.</title>
        <authorList>
            <person name="Danylec N."/>
            <person name="Stoll D.A."/>
            <person name="Doetsch A."/>
            <person name="Huch M."/>
        </authorList>
    </citation>
    <scope>NUCLEOTIDE SEQUENCE [LARGE SCALE GENOMIC DNA]</scope>
    <source>
        <strain evidence="4">DSM 24851</strain>
    </source>
</reference>
<accession>A0A3N0B0N2</accession>
<keyword evidence="4" id="KW-1185">Reference proteome</keyword>
<dbReference type="AlphaFoldDB" id="A0A3N0B0N2"/>
<dbReference type="Proteomes" id="UP000269591">
    <property type="component" value="Unassembled WGS sequence"/>
</dbReference>
<evidence type="ECO:0008006" key="5">
    <source>
        <dbReference type="Google" id="ProtNLM"/>
    </source>
</evidence>
<dbReference type="GO" id="GO:0005524">
    <property type="term" value="F:ATP binding"/>
    <property type="evidence" value="ECO:0007669"/>
    <property type="project" value="InterPro"/>
</dbReference>